<dbReference type="InterPro" id="IPR036188">
    <property type="entry name" value="FAD/NAD-bd_sf"/>
</dbReference>
<reference evidence="2" key="1">
    <citation type="submission" date="2015-07" db="EMBL/GenBank/DDBJ databases">
        <title>Draft genome sequence of Acetobacterium bakii DSM 8293, a potential psychrophilic chemical producer through syngas fermentation.</title>
        <authorList>
            <person name="Song Y."/>
            <person name="Hwang S."/>
            <person name="Cho B.-K."/>
        </authorList>
    </citation>
    <scope>NUCLEOTIDE SEQUENCE [LARGE SCALE GENOMIC DNA]</scope>
    <source>
        <strain evidence="2">DSM 8239</strain>
    </source>
</reference>
<dbReference type="PANTHER" id="PTHR43734">
    <property type="entry name" value="PHYTOENE DESATURASE"/>
    <property type="match status" value="1"/>
</dbReference>
<dbReference type="Gene3D" id="3.50.50.60">
    <property type="entry name" value="FAD/NAD(P)-binding domain"/>
    <property type="match status" value="2"/>
</dbReference>
<dbReference type="PRINTS" id="PR00419">
    <property type="entry name" value="ADXRDTASE"/>
</dbReference>
<dbReference type="AlphaFoldDB" id="A0A0L6TZU0"/>
<dbReference type="STRING" id="52689.AKG39_09085"/>
<dbReference type="RefSeq" id="WP_050740074.1">
    <property type="nucleotide sequence ID" value="NZ_LGYO01000022.1"/>
</dbReference>
<keyword evidence="2" id="KW-1185">Reference proteome</keyword>
<protein>
    <recommendedName>
        <fullName evidence="3">Amine oxidase domain-containing protein</fullName>
    </recommendedName>
</protein>
<evidence type="ECO:0000313" key="1">
    <source>
        <dbReference type="EMBL" id="KNZ41779.1"/>
    </source>
</evidence>
<dbReference type="OrthoDB" id="9814556at2"/>
<accession>A0A0L6TZU0</accession>
<name>A0A0L6TZU0_9FIRM</name>
<gene>
    <name evidence="1" type="ORF">AKG39_09085</name>
</gene>
<evidence type="ECO:0000313" key="2">
    <source>
        <dbReference type="Proteomes" id="UP000036873"/>
    </source>
</evidence>
<comment type="caution">
    <text evidence="1">The sequence shown here is derived from an EMBL/GenBank/DDBJ whole genome shotgun (WGS) entry which is preliminary data.</text>
</comment>
<organism evidence="1 2">
    <name type="scientific">Acetobacterium bakii</name>
    <dbReference type="NCBI Taxonomy" id="52689"/>
    <lineage>
        <taxon>Bacteria</taxon>
        <taxon>Bacillati</taxon>
        <taxon>Bacillota</taxon>
        <taxon>Clostridia</taxon>
        <taxon>Eubacteriales</taxon>
        <taxon>Eubacteriaceae</taxon>
        <taxon>Acetobacterium</taxon>
    </lineage>
</organism>
<evidence type="ECO:0008006" key="3">
    <source>
        <dbReference type="Google" id="ProtNLM"/>
    </source>
</evidence>
<dbReference type="SUPFAM" id="SSF51905">
    <property type="entry name" value="FAD/NAD(P)-binding domain"/>
    <property type="match status" value="1"/>
</dbReference>
<dbReference type="Proteomes" id="UP000036873">
    <property type="component" value="Unassembled WGS sequence"/>
</dbReference>
<sequence length="536" mass="60669">MNYDVIIVGGGIAGLTSAAFLSKDGYKVLVCEKEEKVGGLVNSFNYKGFTFDGGIRAIENSGIVFPMLRQLGLEIDFIKNNVSIGIENEIIQLTSKASLVDYQHLLNHQFPDNTDDIQKIINELKRVMTYMDVLYGIDNPLFLDLKKDRAYLLKTVIPWMFKYFVTIKKIVKLDTPVYEYLEHFSKNPALIDMIGQHFFKNTPAFFALSYFSLYLDYQYPKGGTGAMIESMKTLLLDYKGEIRTQTEICKLNPQLKQIEDLNKNKFNYKKLIWASDLKKLYTIMDLESIEDATVKQKVLDQKNAVSNKIGGDSIFTLYLTLDLDKSFLKNLFSAHLFYTPSKKGLLTINLNDLKAKLSESGDANYISDKEAIFKWLRKYYELTTYEISCPVMRDANLAPKNQTGLIVSTLLDYSLVKHIFNMGWYEEFKRFSQECIITVLDATLLKGFKNKIIDQFSSTPLTLEKKTGNSQGAITGWAFTNAIIPVVSSLPDVGKSIDTPHPDIFQAGQWSFSPSGLPISVLTGKLAADAVKKQLK</sequence>
<dbReference type="EMBL" id="LGYO01000022">
    <property type="protein sequence ID" value="KNZ41779.1"/>
    <property type="molecule type" value="Genomic_DNA"/>
</dbReference>
<dbReference type="Pfam" id="PF13450">
    <property type="entry name" value="NAD_binding_8"/>
    <property type="match status" value="1"/>
</dbReference>
<dbReference type="PANTHER" id="PTHR43734:SF1">
    <property type="entry name" value="PHYTOENE DESATURASE"/>
    <property type="match status" value="1"/>
</dbReference>
<proteinExistence type="predicted"/>